<dbReference type="NCBIfam" id="TIGR00229">
    <property type="entry name" value="sensory_box"/>
    <property type="match status" value="1"/>
</dbReference>
<dbReference type="InterPro" id="IPR043128">
    <property type="entry name" value="Rev_trsase/Diguanyl_cyclase"/>
</dbReference>
<dbReference type="PROSITE" id="PS50887">
    <property type="entry name" value="GGDEF"/>
    <property type="match status" value="1"/>
</dbReference>
<dbReference type="SUPFAM" id="SSF55073">
    <property type="entry name" value="Nucleotide cyclase"/>
    <property type="match status" value="1"/>
</dbReference>
<keyword evidence="2" id="KW-0472">Membrane</keyword>
<dbReference type="Proteomes" id="UP000327424">
    <property type="component" value="Chromosome"/>
</dbReference>
<dbReference type="InterPro" id="IPR000160">
    <property type="entry name" value="GGDEF_dom"/>
</dbReference>
<accession>A0A5J6WGF3</accession>
<dbReference type="InterPro" id="IPR035919">
    <property type="entry name" value="EAL_sf"/>
</dbReference>
<dbReference type="PROSITE" id="PS50112">
    <property type="entry name" value="PAS"/>
    <property type="match status" value="1"/>
</dbReference>
<dbReference type="Pfam" id="PF13426">
    <property type="entry name" value="PAS_9"/>
    <property type="match status" value="1"/>
</dbReference>
<name>A0A5J6WGF3_MORMI</name>
<dbReference type="Gene3D" id="3.30.70.270">
    <property type="match status" value="1"/>
</dbReference>
<dbReference type="CDD" id="cd01949">
    <property type="entry name" value="GGDEF"/>
    <property type="match status" value="1"/>
</dbReference>
<evidence type="ECO:0000313" key="6">
    <source>
        <dbReference type="EMBL" id="QFI37076.1"/>
    </source>
</evidence>
<dbReference type="InterPro" id="IPR035965">
    <property type="entry name" value="PAS-like_dom_sf"/>
</dbReference>
<evidence type="ECO:0000256" key="2">
    <source>
        <dbReference type="SAM" id="Phobius"/>
    </source>
</evidence>
<keyword evidence="2" id="KW-1133">Transmembrane helix</keyword>
<dbReference type="CDD" id="cd00130">
    <property type="entry name" value="PAS"/>
    <property type="match status" value="1"/>
</dbReference>
<feature type="transmembrane region" description="Helical" evidence="2">
    <location>
        <begin position="12"/>
        <end position="30"/>
    </location>
</feature>
<dbReference type="PANTHER" id="PTHR44757">
    <property type="entry name" value="DIGUANYLATE CYCLASE DGCP"/>
    <property type="match status" value="1"/>
</dbReference>
<proteinExistence type="predicted"/>
<organism evidence="6 7">
    <name type="scientific">Moritella marina ATCC 15381</name>
    <dbReference type="NCBI Taxonomy" id="1202962"/>
    <lineage>
        <taxon>Bacteria</taxon>
        <taxon>Pseudomonadati</taxon>
        <taxon>Pseudomonadota</taxon>
        <taxon>Gammaproteobacteria</taxon>
        <taxon>Alteromonadales</taxon>
        <taxon>Moritellaceae</taxon>
        <taxon>Moritella</taxon>
    </lineage>
</organism>
<dbReference type="FunFam" id="3.30.70.270:FF:000001">
    <property type="entry name" value="Diguanylate cyclase domain protein"/>
    <property type="match status" value="1"/>
</dbReference>
<dbReference type="KEGG" id="mmaa:FR932_04145"/>
<dbReference type="CDD" id="cd01948">
    <property type="entry name" value="EAL"/>
    <property type="match status" value="1"/>
</dbReference>
<dbReference type="InterPro" id="IPR000014">
    <property type="entry name" value="PAS"/>
</dbReference>
<feature type="transmembrane region" description="Helical" evidence="2">
    <location>
        <begin position="408"/>
        <end position="427"/>
    </location>
</feature>
<dbReference type="PROSITE" id="PS50883">
    <property type="entry name" value="EAL"/>
    <property type="match status" value="1"/>
</dbReference>
<dbReference type="NCBIfam" id="TIGR00254">
    <property type="entry name" value="GGDEF"/>
    <property type="match status" value="1"/>
</dbReference>
<dbReference type="InterPro" id="IPR052155">
    <property type="entry name" value="Biofilm_reg_signaling"/>
</dbReference>
<evidence type="ECO:0000256" key="1">
    <source>
        <dbReference type="ARBA" id="ARBA00001946"/>
    </source>
</evidence>
<keyword evidence="2" id="KW-0812">Transmembrane</keyword>
<dbReference type="GO" id="GO:0003824">
    <property type="term" value="F:catalytic activity"/>
    <property type="evidence" value="ECO:0007669"/>
    <property type="project" value="UniProtKB-ARBA"/>
</dbReference>
<keyword evidence="7" id="KW-1185">Reference proteome</keyword>
<dbReference type="SUPFAM" id="SSF141868">
    <property type="entry name" value="EAL domain-like"/>
    <property type="match status" value="1"/>
</dbReference>
<dbReference type="SMART" id="SM00052">
    <property type="entry name" value="EAL"/>
    <property type="match status" value="1"/>
</dbReference>
<dbReference type="InterPro" id="IPR013587">
    <property type="entry name" value="Nitrate/nitrite_sensing"/>
</dbReference>
<dbReference type="InterPro" id="IPR029787">
    <property type="entry name" value="Nucleotide_cyclase"/>
</dbReference>
<dbReference type="Gene3D" id="3.30.450.20">
    <property type="entry name" value="PAS domain"/>
    <property type="match status" value="1"/>
</dbReference>
<gene>
    <name evidence="6" type="ORF">FR932_04145</name>
</gene>
<dbReference type="AlphaFoldDB" id="A0A5J6WGF3"/>
<feature type="domain" description="PAS" evidence="3">
    <location>
        <begin position="493"/>
        <end position="557"/>
    </location>
</feature>
<evidence type="ECO:0000259" key="5">
    <source>
        <dbReference type="PROSITE" id="PS50887"/>
    </source>
</evidence>
<dbReference type="InterPro" id="IPR001633">
    <property type="entry name" value="EAL_dom"/>
</dbReference>
<dbReference type="Gene3D" id="3.20.20.450">
    <property type="entry name" value="EAL domain"/>
    <property type="match status" value="1"/>
</dbReference>
<reference evidence="6 7" key="1">
    <citation type="submission" date="2019-09" db="EMBL/GenBank/DDBJ databases">
        <title>Hybrid Assembly of the complete Genome of the Deep-Sea Bacterium Moritella marina from long Nanopore and Illumina reads.</title>
        <authorList>
            <person name="Magin S."/>
            <person name="Georgoulis A."/>
            <person name="Papadimitriou K."/>
            <person name="Iliakis G."/>
            <person name="Vorgias C.E."/>
        </authorList>
    </citation>
    <scope>NUCLEOTIDE SEQUENCE [LARGE SCALE GENOMIC DNA]</scope>
    <source>
        <strain evidence="6 7">MP-1</strain>
    </source>
</reference>
<dbReference type="RefSeq" id="WP_019439314.1">
    <property type="nucleotide sequence ID" value="NZ_ALOE01000001.1"/>
</dbReference>
<dbReference type="Pfam" id="PF00563">
    <property type="entry name" value="EAL"/>
    <property type="match status" value="1"/>
</dbReference>
<dbReference type="Pfam" id="PF08376">
    <property type="entry name" value="NIT"/>
    <property type="match status" value="1"/>
</dbReference>
<dbReference type="SMART" id="SM00267">
    <property type="entry name" value="GGDEF"/>
    <property type="match status" value="1"/>
</dbReference>
<comment type="cofactor">
    <cofactor evidence="1">
        <name>Mg(2+)</name>
        <dbReference type="ChEBI" id="CHEBI:18420"/>
    </cofactor>
</comment>
<sequence length="1053" mass="119698">MRTLSVKAKLIISLAIPTLFVCVIIAMYIAQHIKSARDADAAIVVVQQSMLINALVHEIQAERGLSASLFTSKDEGLKQRLDAQRQQTDQQFILFNQLIADNKAVKRLAQQHNVINLQHHITSIRHAIDADNRDQFNNYTQAVASNLNVISALQEAVSDSELLLNLEFYIPLIWFKEFASLERGSFHGIYNAKDFNQVALARLFGLRDKQELIFLQLQRLIPGALKDDLSKIAAYGRDSKLSQIMNQAKFESKKQDLLNEGRSYFGLINHYFKGYLLRRDQVYYQQFMAVYQDAFSMLSAYKQMDYANPQIAVLFDTLERYRLVIEGLDKVVIDKDEISGIDATFLVLEDSAIESMDLVRDDILHIRFTDWWEGSTQRIDIIEGIIDSTSNQYISTLEGLQRKKQQQLWLEITLILTILLVGVGLAYRTVNQVIQELRMFTDKMKSLNSSGCHKKLDIHTDSHLVTDVVDTFNDIVTSIDVTQHEHLLSSAFFNSAGEGMVVSDKHNNIEMINPAFTRMTGFSKQDVLSKSILYFLVDKYDQKIAHKTIMRTLIAKGCWESEVKITDKNNDTSSVFISVAVVKDKDANISHYIYLLKNLDKWKRYEDEIWVKANFDSLTNLPNREMGLEKLKQVVEHSKRYRIMAAVMFIDLDNFKLINDSLGHSAGDELLCHVSERLRKNVRATDIVCRLGGDEFVVILSEIKYVNEAKVLADKLIAEISKPYLLQEKHDGVISASIGITLTPDDASDVETLVKNADTAMYHAKELGRNNSQFYTPELNKKVTARMALEQALYRGLMRDEFISYYQPIFEIDSKKVIGVEALIRWNHPEKGLVYPGDFIDLAEEVGVVIDFGNLMITQTVLQLQAWQAAGIYIHAAINISSKQFAPGHAERLVELVASELQKYNIPGEYLHIEITERVFMENTELVADTLQKLRNLGVRIHLDDFGTGYSSLKYLINFPVDYLKIDRSFIARIGDNDNARKVIKSIVAMTKELELKVVAEGIEEQSECEFLAQLGCEYGQGFWFARPVAVDELSLPSIKSGHKANADKANAI</sequence>
<feature type="domain" description="EAL" evidence="4">
    <location>
        <begin position="786"/>
        <end position="1042"/>
    </location>
</feature>
<dbReference type="EMBL" id="CP044399">
    <property type="protein sequence ID" value="QFI37076.1"/>
    <property type="molecule type" value="Genomic_DNA"/>
</dbReference>
<dbReference type="OrthoDB" id="9799509at2"/>
<feature type="domain" description="GGDEF" evidence="5">
    <location>
        <begin position="643"/>
        <end position="777"/>
    </location>
</feature>
<dbReference type="PANTHER" id="PTHR44757:SF2">
    <property type="entry name" value="BIOFILM ARCHITECTURE MAINTENANCE PROTEIN MBAA"/>
    <property type="match status" value="1"/>
</dbReference>
<evidence type="ECO:0000259" key="3">
    <source>
        <dbReference type="PROSITE" id="PS50112"/>
    </source>
</evidence>
<protein>
    <submittedName>
        <fullName evidence="6">EAL domain-containing protein</fullName>
    </submittedName>
</protein>
<evidence type="ECO:0000259" key="4">
    <source>
        <dbReference type="PROSITE" id="PS50883"/>
    </source>
</evidence>
<dbReference type="Pfam" id="PF00990">
    <property type="entry name" value="GGDEF"/>
    <property type="match status" value="1"/>
</dbReference>
<dbReference type="SMART" id="SM00091">
    <property type="entry name" value="PAS"/>
    <property type="match status" value="2"/>
</dbReference>
<evidence type="ECO:0000313" key="7">
    <source>
        <dbReference type="Proteomes" id="UP000327424"/>
    </source>
</evidence>
<dbReference type="SUPFAM" id="SSF55785">
    <property type="entry name" value="PYP-like sensor domain (PAS domain)"/>
    <property type="match status" value="1"/>
</dbReference>